<dbReference type="VEuPathDB" id="PiroplasmaDB:BBBOND_0400750"/>
<organism evidence="2 3">
    <name type="scientific">Babesia bigemina</name>
    <dbReference type="NCBI Taxonomy" id="5866"/>
    <lineage>
        <taxon>Eukaryota</taxon>
        <taxon>Sar</taxon>
        <taxon>Alveolata</taxon>
        <taxon>Apicomplexa</taxon>
        <taxon>Aconoidasida</taxon>
        <taxon>Piroplasmida</taxon>
        <taxon>Babesiidae</taxon>
        <taxon>Babesia</taxon>
    </lineage>
</organism>
<feature type="domain" description="Guanylate cyclase" evidence="1">
    <location>
        <begin position="116"/>
        <end position="287"/>
    </location>
</feature>
<proteinExistence type="predicted"/>
<dbReference type="OMA" id="MEDERAW"/>
<keyword evidence="3" id="KW-1185">Reference proteome</keyword>
<dbReference type="Pfam" id="PF00211">
    <property type="entry name" value="Guanylate_cyc"/>
    <property type="match status" value="1"/>
</dbReference>
<dbReference type="OrthoDB" id="194468at2759"/>
<dbReference type="EMBL" id="LK391710">
    <property type="protein sequence ID" value="CDR97583.1"/>
    <property type="molecule type" value="Genomic_DNA"/>
</dbReference>
<dbReference type="Gene3D" id="3.30.70.1230">
    <property type="entry name" value="Nucleotide cyclase"/>
    <property type="match status" value="2"/>
</dbReference>
<dbReference type="PANTHER" id="PTHR47455:SF1">
    <property type="entry name" value="GUANYLATE CYCLASE DOMAIN-CONTAINING PROTEIN"/>
    <property type="match status" value="1"/>
</dbReference>
<dbReference type="Proteomes" id="UP000033188">
    <property type="component" value="Chromosome 4"/>
</dbReference>
<dbReference type="RefSeq" id="XP_012769769.1">
    <property type="nucleotide sequence ID" value="XM_012914315.1"/>
</dbReference>
<reference evidence="3" key="1">
    <citation type="journal article" date="2014" name="Nucleic Acids Res.">
        <title>The evolutionary dynamics of variant antigen genes in Babesia reveal a history of genomic innovation underlying host-parasite interaction.</title>
        <authorList>
            <person name="Jackson A.P."/>
            <person name="Otto T.D."/>
            <person name="Darby A."/>
            <person name="Ramaprasad A."/>
            <person name="Xia D."/>
            <person name="Echaide I.E."/>
            <person name="Farber M."/>
            <person name="Gahlot S."/>
            <person name="Gamble J."/>
            <person name="Gupta D."/>
            <person name="Gupta Y."/>
            <person name="Jackson L."/>
            <person name="Malandrin L."/>
            <person name="Malas T.B."/>
            <person name="Moussa E."/>
            <person name="Nair M."/>
            <person name="Reid A.J."/>
            <person name="Sanders M."/>
            <person name="Sharma J."/>
            <person name="Tracey A."/>
            <person name="Quail M.A."/>
            <person name="Weir W."/>
            <person name="Wastling J.M."/>
            <person name="Hall N."/>
            <person name="Willadsen P."/>
            <person name="Lingelbach K."/>
            <person name="Shiels B."/>
            <person name="Tait A."/>
            <person name="Berriman M."/>
            <person name="Allred D.R."/>
            <person name="Pain A."/>
        </authorList>
    </citation>
    <scope>NUCLEOTIDE SEQUENCE [LARGE SCALE GENOMIC DNA]</scope>
    <source>
        <strain evidence="3">Bond</strain>
    </source>
</reference>
<evidence type="ECO:0000313" key="3">
    <source>
        <dbReference type="Proteomes" id="UP000033188"/>
    </source>
</evidence>
<dbReference type="CDD" id="cd07302">
    <property type="entry name" value="CHD"/>
    <property type="match status" value="2"/>
</dbReference>
<evidence type="ECO:0000313" key="2">
    <source>
        <dbReference type="EMBL" id="CDR97583.1"/>
    </source>
</evidence>
<name>A0A061DAK5_BABBI</name>
<dbReference type="SUPFAM" id="SSF55073">
    <property type="entry name" value="Nucleotide cyclase"/>
    <property type="match status" value="2"/>
</dbReference>
<evidence type="ECO:0000259" key="1">
    <source>
        <dbReference type="PROSITE" id="PS50125"/>
    </source>
</evidence>
<dbReference type="InterPro" id="IPR001054">
    <property type="entry name" value="A/G_cyclase"/>
</dbReference>
<dbReference type="AlphaFoldDB" id="A0A061DAK5"/>
<gene>
    <name evidence="2" type="ORF">BBBOND_0400750</name>
</gene>
<dbReference type="PROSITE" id="PS50125">
    <property type="entry name" value="GUANYLATE_CYCLASE_2"/>
    <property type="match status" value="2"/>
</dbReference>
<dbReference type="GeneID" id="24566124"/>
<protein>
    <recommendedName>
        <fullName evidence="1">Guanylate cyclase domain-containing protein</fullName>
    </recommendedName>
</protein>
<feature type="domain" description="Guanylate cyclase" evidence="1">
    <location>
        <begin position="467"/>
        <end position="501"/>
    </location>
</feature>
<dbReference type="STRING" id="5866.A0A061DAK5"/>
<dbReference type="KEGG" id="bbig:BBBOND_0400750"/>
<dbReference type="GO" id="GO:0035556">
    <property type="term" value="P:intracellular signal transduction"/>
    <property type="evidence" value="ECO:0007669"/>
    <property type="project" value="InterPro"/>
</dbReference>
<sequence>MFTASGLCCVGRGKSGDDQLADSDFLDIDDAMREADDVREEWQWLSIRCERRLNEQLHFYQQEITERCDELLANASTPTDPSVYGSYVPKLIRRFIHGRLGSTNPSPRHIANCYAVTVFCDVSGFTALAEAIEKSGDPEAAATLGRSLNCFFDPLICIINRWGGDIMKFAGDAVLVAWFINENYETSDCAVDLENNAEESEENYISPIYSSKPPSGDVWRQCALALRCCEELHATLHEYPTNIDGKTLAMHIGVGLGEVAILHVGGLLERWEFVIAGKPLEEIAVAEPLASRGQTVMSRSVYEVMQSHVKVQPIDGHPDYFLFTSFNTELEVEPDATVHESFEFPPDSVTEFRHYMPSYIFLRLISGYGVFNNEMRRLSTVFVCVSGLDVASPSGRETAQQLMTICQRATYALEGSINKFLVDDKGVVLLIFVGFPPVYHTDDPVRSVFVGLKIVNDCLKLGLTPGVGITTGSVWCGTLGNDIRREYTCLGDYVNLAARLMSKAVTSTDHKILVDEATANEAGSILEFNELESVKLKGKEVWVKVFSPTGKVRQLDLQSLEECTPLETWKRWEAYNTVKKRLSGSGLLEHGGVMLINGHSGCGTIDLQSAITRLVKRQGYSNCFSVSTMKDDSSAISIASDSHLAWRNLCSGLVSTWAASSSRKAMMGVYHSKYQHMQSENCVSKKAVSDVVKELLDPSLHWRLGSLKPLVLGLEVEPLRNVVGHRLTPRSQPNSRIPGLMQGLLSENVDTNVESKTGPRGNDVNRSAQNTSTCDTTLLDQRIVQESTAPFVTSMVDGFTMSEGLCVILNIRLGSSVYATMEDDSWETVCSLTRLATERREARMAGATNSKPFLFIVVSCPQHVFLRWHDEIVQHAEKCDARIKLSKLSRSQLTDFVAHTLQLEGAASVPDELVDHLYRNTSGMARFVYKTLQELVESKAVILEDVEFSTSASSEVEEESTPSNSRAMLRSQIMDFFHIPRRRGAGIGGLQQIRELGVSFEETPKHRKRLVGLNLPTDGLIDEILSFAMSLVDRLQPDELFVAKVACVVRSPFVRQDLLVNNPQNFSEEYFDSILRSLLANEILESVSNMPIAEAMAPNVELRLCSSAIAKVLSQRIMEDERAWFASQFVVA</sequence>
<dbReference type="PANTHER" id="PTHR47455">
    <property type="entry name" value="ADENYLYL CYCLASE BETA"/>
    <property type="match status" value="1"/>
</dbReference>
<accession>A0A061DAK5</accession>
<dbReference type="GO" id="GO:0009190">
    <property type="term" value="P:cyclic nucleotide biosynthetic process"/>
    <property type="evidence" value="ECO:0007669"/>
    <property type="project" value="InterPro"/>
</dbReference>
<dbReference type="InterPro" id="IPR029787">
    <property type="entry name" value="Nucleotide_cyclase"/>
</dbReference>